<comment type="subcellular location">
    <subcellularLocation>
        <location evidence="2">Host nucleus</location>
    </subcellularLocation>
</comment>
<evidence type="ECO:0000259" key="18">
    <source>
        <dbReference type="PROSITE" id="PS52020"/>
    </source>
</evidence>
<dbReference type="GO" id="GO:0003677">
    <property type="term" value="F:DNA binding"/>
    <property type="evidence" value="ECO:0007669"/>
    <property type="project" value="UniProtKB-KW"/>
</dbReference>
<dbReference type="InterPro" id="IPR000605">
    <property type="entry name" value="Helicase_SF3_ssDNA/RNA_vir"/>
</dbReference>
<keyword evidence="11" id="KW-0378">Hydrolase</keyword>
<evidence type="ECO:0000256" key="11">
    <source>
        <dbReference type="ARBA" id="ARBA00022801"/>
    </source>
</evidence>
<keyword evidence="14" id="KW-0511">Multifunctional enzyme</keyword>
<dbReference type="GO" id="GO:0016787">
    <property type="term" value="F:hydrolase activity"/>
    <property type="evidence" value="ECO:0007669"/>
    <property type="project" value="UniProtKB-KW"/>
</dbReference>
<feature type="domain" description="CRESS-DNA virus Rep endonuclease" evidence="18">
    <location>
        <begin position="14"/>
        <end position="111"/>
    </location>
</feature>
<dbReference type="GO" id="GO:0006260">
    <property type="term" value="P:DNA replication"/>
    <property type="evidence" value="ECO:0007669"/>
    <property type="project" value="UniProtKB-KW"/>
</dbReference>
<evidence type="ECO:0000256" key="2">
    <source>
        <dbReference type="ARBA" id="ARBA00004147"/>
    </source>
</evidence>
<evidence type="ECO:0000256" key="7">
    <source>
        <dbReference type="ARBA" id="ARBA00022722"/>
    </source>
</evidence>
<evidence type="ECO:0000256" key="9">
    <source>
        <dbReference type="ARBA" id="ARBA00022741"/>
    </source>
</evidence>
<dbReference type="Pfam" id="PF02407">
    <property type="entry name" value="Viral_Rep"/>
    <property type="match status" value="1"/>
</dbReference>
<keyword evidence="10" id="KW-0255">Endonuclease</keyword>
<comment type="cofactor">
    <cofactor evidence="1">
        <name>Mn(2+)</name>
        <dbReference type="ChEBI" id="CHEBI:29035"/>
    </cofactor>
</comment>
<accession>A0AAU8H4G0</accession>
<keyword evidence="13" id="KW-0238">DNA-binding</keyword>
<proteinExistence type="inferred from homology"/>
<dbReference type="GO" id="GO:0003723">
    <property type="term" value="F:RNA binding"/>
    <property type="evidence" value="ECO:0007669"/>
    <property type="project" value="InterPro"/>
</dbReference>
<dbReference type="InterPro" id="IPR027417">
    <property type="entry name" value="P-loop_NTPase"/>
</dbReference>
<evidence type="ECO:0000256" key="12">
    <source>
        <dbReference type="ARBA" id="ARBA00023124"/>
    </source>
</evidence>
<dbReference type="GO" id="GO:0016779">
    <property type="term" value="F:nucleotidyltransferase activity"/>
    <property type="evidence" value="ECO:0007669"/>
    <property type="project" value="UniProtKB-KW"/>
</dbReference>
<comment type="catalytic activity">
    <reaction evidence="17">
        <text>ATP + H2O = ADP + phosphate + H(+)</text>
        <dbReference type="Rhea" id="RHEA:13065"/>
        <dbReference type="ChEBI" id="CHEBI:15377"/>
        <dbReference type="ChEBI" id="CHEBI:15378"/>
        <dbReference type="ChEBI" id="CHEBI:30616"/>
        <dbReference type="ChEBI" id="CHEBI:43474"/>
        <dbReference type="ChEBI" id="CHEBI:456216"/>
    </reaction>
</comment>
<sequence>MSVLTDRNMLNISQTFGRNWCGTLNNYTDEQYKEMQEFITEYCKYGIVGKEEAPTTGTKHLQCYFNFINNTRGSFIMQRFRGIHIEVCRGSAEQNVEYCQKNGDFWEYGTLKKKIRTSLKRRKALKDMLKDYMKMPYLEFREQYPYEAFHQKEKLEKWRLDSLNTKAPWNGNLKEKNIWIWGPPGTGKSRWARSQCEQDKIYLKAINKWWSGYLDTTHKVVLFEDFPNDAKYMASLMKVWADRYTFTAEVKGGTIFIDPSNWILIVTSNYCMEECFEYQDYEALKRRFKEVHVTDSNDIFLRTKLSFE</sequence>
<evidence type="ECO:0000256" key="1">
    <source>
        <dbReference type="ARBA" id="ARBA00001936"/>
    </source>
</evidence>
<dbReference type="EMBL" id="PP728730">
    <property type="protein sequence ID" value="XCH56246.1"/>
    <property type="molecule type" value="Genomic_DNA"/>
</dbReference>
<comment type="similarity">
    <text evidence="3">Belongs to the nanoviruses/circoviruses replication-associated protein family.</text>
</comment>
<evidence type="ECO:0000256" key="13">
    <source>
        <dbReference type="ARBA" id="ARBA00023125"/>
    </source>
</evidence>
<keyword evidence="12" id="KW-0190">Covalent protein-DNA linkage</keyword>
<keyword evidence="7" id="KW-0540">Nuclease</keyword>
<evidence type="ECO:0000256" key="6">
    <source>
        <dbReference type="ARBA" id="ARBA00022705"/>
    </source>
</evidence>
<keyword evidence="6" id="KW-0235">DNA replication</keyword>
<reference evidence="19" key="1">
    <citation type="submission" date="2024-04" db="EMBL/GenBank/DDBJ databases">
        <authorList>
            <person name="He B."/>
            <person name="Yi L."/>
            <person name="Yan G."/>
            <person name="Tu C."/>
        </authorList>
    </citation>
    <scope>NUCLEOTIDE SEQUENCE</scope>
    <source>
        <strain evidence="19">XJ8C/CHN/2016</strain>
    </source>
</reference>
<evidence type="ECO:0000313" key="19">
    <source>
        <dbReference type="EMBL" id="XCH56246.1"/>
    </source>
</evidence>
<evidence type="ECO:0000256" key="17">
    <source>
        <dbReference type="ARBA" id="ARBA00049360"/>
    </source>
</evidence>
<dbReference type="GO" id="GO:0004519">
    <property type="term" value="F:endonuclease activity"/>
    <property type="evidence" value="ECO:0007669"/>
    <property type="project" value="UniProtKB-KW"/>
</dbReference>
<protein>
    <recommendedName>
        <fullName evidence="15">ATP-dependent helicase Rep</fullName>
    </recommendedName>
    <alternativeName>
        <fullName evidence="16">RepP</fullName>
    </alternativeName>
</protein>
<dbReference type="InterPro" id="IPR049912">
    <property type="entry name" value="CRESS_DNA_REP"/>
</dbReference>
<dbReference type="PROSITE" id="PS52020">
    <property type="entry name" value="CRESS_DNA_REP"/>
    <property type="match status" value="1"/>
</dbReference>
<keyword evidence="4" id="KW-0808">Transferase</keyword>
<evidence type="ECO:0000256" key="5">
    <source>
        <dbReference type="ARBA" id="ARBA00022695"/>
    </source>
</evidence>
<evidence type="ECO:0000256" key="10">
    <source>
        <dbReference type="ARBA" id="ARBA00022759"/>
    </source>
</evidence>
<name>A0AAU8H4G0_9VIRU</name>
<keyword evidence="5" id="KW-0548">Nucleotidyltransferase</keyword>
<dbReference type="Gene3D" id="3.40.1310.20">
    <property type="match status" value="1"/>
</dbReference>
<evidence type="ECO:0000256" key="14">
    <source>
        <dbReference type="ARBA" id="ARBA00023268"/>
    </source>
</evidence>
<evidence type="ECO:0000256" key="16">
    <source>
        <dbReference type="ARBA" id="ARBA00032243"/>
    </source>
</evidence>
<organism evidence="19">
    <name type="scientific">CRESS DNA virus</name>
    <dbReference type="NCBI Taxonomy" id="3138951"/>
    <lineage>
        <taxon>Viruses</taxon>
    </lineage>
</organism>
<dbReference type="SUPFAM" id="SSF52540">
    <property type="entry name" value="P-loop containing nucleoside triphosphate hydrolases"/>
    <property type="match status" value="1"/>
</dbReference>
<dbReference type="GO" id="GO:0003724">
    <property type="term" value="F:RNA helicase activity"/>
    <property type="evidence" value="ECO:0007669"/>
    <property type="project" value="InterPro"/>
</dbReference>
<evidence type="ECO:0000256" key="3">
    <source>
        <dbReference type="ARBA" id="ARBA00008545"/>
    </source>
</evidence>
<dbReference type="GO" id="GO:0046872">
    <property type="term" value="F:metal ion binding"/>
    <property type="evidence" value="ECO:0007669"/>
    <property type="project" value="UniProtKB-KW"/>
</dbReference>
<dbReference type="Pfam" id="PF00910">
    <property type="entry name" value="RNA_helicase"/>
    <property type="match status" value="1"/>
</dbReference>
<evidence type="ECO:0000256" key="15">
    <source>
        <dbReference type="ARBA" id="ARBA00030754"/>
    </source>
</evidence>
<evidence type="ECO:0000256" key="8">
    <source>
        <dbReference type="ARBA" id="ARBA00022723"/>
    </source>
</evidence>
<dbReference type="Gene3D" id="3.40.50.300">
    <property type="entry name" value="P-loop containing nucleotide triphosphate hydrolases"/>
    <property type="match status" value="1"/>
</dbReference>
<dbReference type="GO" id="GO:0042025">
    <property type="term" value="C:host cell nucleus"/>
    <property type="evidence" value="ECO:0007669"/>
    <property type="project" value="UniProtKB-SubCell"/>
</dbReference>
<evidence type="ECO:0000256" key="4">
    <source>
        <dbReference type="ARBA" id="ARBA00022679"/>
    </source>
</evidence>
<keyword evidence="8" id="KW-0479">Metal-binding</keyword>
<dbReference type="GO" id="GO:0000166">
    <property type="term" value="F:nucleotide binding"/>
    <property type="evidence" value="ECO:0007669"/>
    <property type="project" value="UniProtKB-KW"/>
</dbReference>
<keyword evidence="9" id="KW-0547">Nucleotide-binding</keyword>